<keyword evidence="3" id="KW-0813">Transport</keyword>
<evidence type="ECO:0000313" key="12">
    <source>
        <dbReference type="Proteomes" id="UP001597168"/>
    </source>
</evidence>
<feature type="transmembrane region" description="Helical" evidence="9">
    <location>
        <begin position="150"/>
        <end position="169"/>
    </location>
</feature>
<dbReference type="RefSeq" id="WP_380729227.1">
    <property type="nucleotide sequence ID" value="NZ_JBHTLK010000286.1"/>
</dbReference>
<dbReference type="InterPro" id="IPR036259">
    <property type="entry name" value="MFS_trans_sf"/>
</dbReference>
<evidence type="ECO:0000256" key="6">
    <source>
        <dbReference type="ARBA" id="ARBA00022692"/>
    </source>
</evidence>
<comment type="subcellular location">
    <subcellularLocation>
        <location evidence="1">Cell membrane</location>
        <topology evidence="1">Multi-pass membrane protein</topology>
    </subcellularLocation>
</comment>
<dbReference type="PROSITE" id="PS50850">
    <property type="entry name" value="MFS"/>
    <property type="match status" value="1"/>
</dbReference>
<dbReference type="PANTHER" id="PTHR23535:SF2">
    <property type="entry name" value="SUGAR EFFLUX TRANSPORTER A-RELATED"/>
    <property type="match status" value="1"/>
</dbReference>
<evidence type="ECO:0000256" key="5">
    <source>
        <dbReference type="ARBA" id="ARBA00022597"/>
    </source>
</evidence>
<keyword evidence="7 9" id="KW-1133">Transmembrane helix</keyword>
<keyword evidence="8 9" id="KW-0472">Membrane</keyword>
<feature type="transmembrane region" description="Helical" evidence="9">
    <location>
        <begin position="282"/>
        <end position="301"/>
    </location>
</feature>
<evidence type="ECO:0000256" key="3">
    <source>
        <dbReference type="ARBA" id="ARBA00022448"/>
    </source>
</evidence>
<dbReference type="PANTHER" id="PTHR23535">
    <property type="entry name" value="SUGAR EFFLUX TRANSPORTER A-RELATED"/>
    <property type="match status" value="1"/>
</dbReference>
<evidence type="ECO:0000256" key="8">
    <source>
        <dbReference type="ARBA" id="ARBA00023136"/>
    </source>
</evidence>
<dbReference type="CDD" id="cd17471">
    <property type="entry name" value="MFS_Set"/>
    <property type="match status" value="1"/>
</dbReference>
<evidence type="ECO:0000256" key="4">
    <source>
        <dbReference type="ARBA" id="ARBA00022475"/>
    </source>
</evidence>
<reference evidence="12" key="1">
    <citation type="journal article" date="2019" name="Int. J. Syst. Evol. Microbiol.">
        <title>The Global Catalogue of Microorganisms (GCM) 10K type strain sequencing project: providing services to taxonomists for standard genome sequencing and annotation.</title>
        <authorList>
            <consortium name="The Broad Institute Genomics Platform"/>
            <consortium name="The Broad Institute Genome Sequencing Center for Infectious Disease"/>
            <person name="Wu L."/>
            <person name="Ma J."/>
        </authorList>
    </citation>
    <scope>NUCLEOTIDE SEQUENCE [LARGE SCALE GENOMIC DNA]</scope>
    <source>
        <strain evidence="12">CCUG 60214</strain>
    </source>
</reference>
<name>A0ABW3R467_9PSEU</name>
<dbReference type="EMBL" id="JBHTLK010000286">
    <property type="protein sequence ID" value="MFD1151854.1"/>
    <property type="molecule type" value="Genomic_DNA"/>
</dbReference>
<organism evidence="11 12">
    <name type="scientific">Saccharothrix hoggarensis</name>
    <dbReference type="NCBI Taxonomy" id="913853"/>
    <lineage>
        <taxon>Bacteria</taxon>
        <taxon>Bacillati</taxon>
        <taxon>Actinomycetota</taxon>
        <taxon>Actinomycetes</taxon>
        <taxon>Pseudonocardiales</taxon>
        <taxon>Pseudonocardiaceae</taxon>
        <taxon>Saccharothrix</taxon>
    </lineage>
</organism>
<feature type="transmembrane region" description="Helical" evidence="9">
    <location>
        <begin position="217"/>
        <end position="242"/>
    </location>
</feature>
<keyword evidence="12" id="KW-1185">Reference proteome</keyword>
<dbReference type="Gene3D" id="1.20.1250.20">
    <property type="entry name" value="MFS general substrate transporter like domains"/>
    <property type="match status" value="2"/>
</dbReference>
<evidence type="ECO:0000259" key="10">
    <source>
        <dbReference type="PROSITE" id="PS50850"/>
    </source>
</evidence>
<evidence type="ECO:0000256" key="9">
    <source>
        <dbReference type="SAM" id="Phobius"/>
    </source>
</evidence>
<keyword evidence="4" id="KW-1003">Cell membrane</keyword>
<proteinExistence type="inferred from homology"/>
<feature type="transmembrane region" description="Helical" evidence="9">
    <location>
        <begin position="107"/>
        <end position="129"/>
    </location>
</feature>
<evidence type="ECO:0000256" key="1">
    <source>
        <dbReference type="ARBA" id="ARBA00004651"/>
    </source>
</evidence>
<evidence type="ECO:0000256" key="2">
    <source>
        <dbReference type="ARBA" id="ARBA00006523"/>
    </source>
</evidence>
<keyword evidence="6 9" id="KW-0812">Transmembrane</keyword>
<evidence type="ECO:0000313" key="11">
    <source>
        <dbReference type="EMBL" id="MFD1151854.1"/>
    </source>
</evidence>
<dbReference type="InterPro" id="IPR020846">
    <property type="entry name" value="MFS_dom"/>
</dbReference>
<evidence type="ECO:0000256" key="7">
    <source>
        <dbReference type="ARBA" id="ARBA00022989"/>
    </source>
</evidence>
<dbReference type="SUPFAM" id="SSF103473">
    <property type="entry name" value="MFS general substrate transporter"/>
    <property type="match status" value="1"/>
</dbReference>
<comment type="caution">
    <text evidence="11">The sequence shown here is derived from an EMBL/GenBank/DDBJ whole genome shotgun (WGS) entry which is preliminary data.</text>
</comment>
<feature type="domain" description="Major facilitator superfamily (MFS) profile" evidence="10">
    <location>
        <begin position="15"/>
        <end position="393"/>
    </location>
</feature>
<feature type="transmembrane region" description="Helical" evidence="9">
    <location>
        <begin position="16"/>
        <end position="42"/>
    </location>
</feature>
<feature type="transmembrane region" description="Helical" evidence="9">
    <location>
        <begin position="369"/>
        <end position="388"/>
    </location>
</feature>
<dbReference type="Pfam" id="PF07690">
    <property type="entry name" value="MFS_1"/>
    <property type="match status" value="2"/>
</dbReference>
<feature type="transmembrane region" description="Helical" evidence="9">
    <location>
        <begin position="175"/>
        <end position="196"/>
    </location>
</feature>
<feature type="transmembrane region" description="Helical" evidence="9">
    <location>
        <begin position="83"/>
        <end position="101"/>
    </location>
</feature>
<gene>
    <name evidence="11" type="ORF">ACFQ3T_32355</name>
</gene>
<dbReference type="Proteomes" id="UP001597168">
    <property type="component" value="Unassembled WGS sequence"/>
</dbReference>
<comment type="similarity">
    <text evidence="2">Belongs to the major facilitator superfamily. Set transporter family.</text>
</comment>
<accession>A0ABW3R467</accession>
<feature type="transmembrane region" description="Helical" evidence="9">
    <location>
        <begin position="254"/>
        <end position="275"/>
    </location>
</feature>
<protein>
    <submittedName>
        <fullName evidence="11">Sugar efflux transporter</fullName>
    </submittedName>
</protein>
<feature type="transmembrane region" description="Helical" evidence="9">
    <location>
        <begin position="54"/>
        <end position="71"/>
    </location>
</feature>
<keyword evidence="5" id="KW-0762">Sugar transport</keyword>
<sequence>MAAPSETPARPRSRPFVPLVSFSLLSSVGYALAGPFMSLFLIKELGAGPVQSGAFLLVSALAAMIVSTLIGRFSDSRAIRRTLLVVAGLASAVAWVLFALLRDYWLLLVVAVTLWAVGSSQMPQMFAYARQLLERSGSARGPLVMSGLRMTMSIAWVGGPPLGALLIVGGGFTGLFWVSAAVYGVAVLVAVVWLPELGKSPEPAEAVEQRSGLRREILLAAVAFVLLQGATSVGVAAMPLFITENLGGTAGDAGLVLGLCAALEIPLMLAFGALAIRFNHRVLVLAGGAVALAYYGVMLVTQATWQVMAAQVLHAVVISAVMGVGISYFQDLAPDRPGYASTLYTNTAKTSAMLSGPLLGVAQHFGFRTAYGMGLVMSVLGLALLLAARRRRSHGSATPGGR</sequence>
<dbReference type="InterPro" id="IPR011701">
    <property type="entry name" value="MFS"/>
</dbReference>